<comment type="caution">
    <text evidence="11">The sequence shown here is derived from an EMBL/GenBank/DDBJ whole genome shotgun (WGS) entry which is preliminary data.</text>
</comment>
<evidence type="ECO:0000313" key="11">
    <source>
        <dbReference type="EMBL" id="MBS7527586.1"/>
    </source>
</evidence>
<organism evidence="11 12">
    <name type="scientific">Fusibacter paucivorans</name>
    <dbReference type="NCBI Taxonomy" id="76009"/>
    <lineage>
        <taxon>Bacteria</taxon>
        <taxon>Bacillati</taxon>
        <taxon>Bacillota</taxon>
        <taxon>Clostridia</taxon>
        <taxon>Eubacteriales</taxon>
        <taxon>Eubacteriales Family XII. Incertae Sedis</taxon>
        <taxon>Fusibacter</taxon>
    </lineage>
</organism>
<dbReference type="EMBL" id="JAHBCL010000022">
    <property type="protein sequence ID" value="MBS7527586.1"/>
    <property type="molecule type" value="Genomic_DNA"/>
</dbReference>
<evidence type="ECO:0000256" key="2">
    <source>
        <dbReference type="ARBA" id="ARBA00005684"/>
    </source>
</evidence>
<dbReference type="PANTHER" id="PTHR32438">
    <property type="entry name" value="4-ALPHA-GLUCANOTRANSFERASE DPE1, CHLOROPLASTIC/AMYLOPLASTIC"/>
    <property type="match status" value="1"/>
</dbReference>
<name>A0ABS5PTB2_9FIRM</name>
<dbReference type="NCBIfam" id="NF011080">
    <property type="entry name" value="PRK14508.1-3"/>
    <property type="match status" value="1"/>
</dbReference>
<dbReference type="GO" id="GO:0004134">
    <property type="term" value="F:4-alpha-glucanotransferase activity"/>
    <property type="evidence" value="ECO:0007669"/>
    <property type="project" value="UniProtKB-EC"/>
</dbReference>
<dbReference type="Proteomes" id="UP000746471">
    <property type="component" value="Unassembled WGS sequence"/>
</dbReference>
<dbReference type="PANTHER" id="PTHR32438:SF5">
    <property type="entry name" value="4-ALPHA-GLUCANOTRANSFERASE DPE1, CHLOROPLASTIC_AMYLOPLASTIC"/>
    <property type="match status" value="1"/>
</dbReference>
<gene>
    <name evidence="11" type="primary">malQ</name>
    <name evidence="11" type="ORF">KHM83_12950</name>
</gene>
<sequence length="502" mass="57548">MKRSSGILMHVSSLSGAYGIGDFGEGAYTFLSFLERANQAFWQILPLGVTGVGDSPYQSFSAFAGNPYFIDLDALVKEGFLDTKAIEHFSFHKAPSPIDYEALYRGKMSLLRMAFDKAQAPLAHALDVFYEREHDWLDDFSTFMALKAHHNGAMWSTWEVAYQNHMSEAVFQFKQTHEEERRFWIFTQYLFYDQWYRLKSTANDKGIRIIGDLPIYVAEDSADVWANPTLFRLGEDNRPEQISGCPPDAFSETGQLWGNPIYHWERMAEDGYAWWIKRFRHSFECFDKVRIDHFRGFESYWSIPYGSETAETGKWIKGPGKAFFDDIFMALGPLDIIAEDLGILTEAVVKLRKELGFPGMKILQFAFSVDFESTYLPHHYMAEDVVYTGTHDNQTIMGWYQNAPKAERRFAKDYLKLSRSEGIHWGFIRALMGSSAGLVIIPIQDYLGLDDSARMNYPSTLGGNWQFRISSKMLTKKLAKSIAAITALYCRNKQIPESAIRS</sequence>
<comment type="similarity">
    <text evidence="2 10">Belongs to the disproportionating enzyme family.</text>
</comment>
<evidence type="ECO:0000256" key="8">
    <source>
        <dbReference type="ARBA" id="ARBA00031423"/>
    </source>
</evidence>
<evidence type="ECO:0000256" key="9">
    <source>
        <dbReference type="ARBA" id="ARBA00031501"/>
    </source>
</evidence>
<evidence type="ECO:0000256" key="5">
    <source>
        <dbReference type="ARBA" id="ARBA00022676"/>
    </source>
</evidence>
<evidence type="ECO:0000256" key="7">
    <source>
        <dbReference type="ARBA" id="ARBA00023277"/>
    </source>
</evidence>
<protein>
    <recommendedName>
        <fullName evidence="4 10">4-alpha-glucanotransferase</fullName>
        <ecNumber evidence="3 10">2.4.1.25</ecNumber>
    </recommendedName>
    <alternativeName>
        <fullName evidence="8 10">Amylomaltase</fullName>
    </alternativeName>
    <alternativeName>
        <fullName evidence="9 10">Disproportionating enzyme</fullName>
    </alternativeName>
</protein>
<accession>A0ABS5PTB2</accession>
<dbReference type="EC" id="2.4.1.25" evidence="3 10"/>
<dbReference type="Gene3D" id="3.20.20.80">
    <property type="entry name" value="Glycosidases"/>
    <property type="match status" value="1"/>
</dbReference>
<keyword evidence="7 10" id="KW-0119">Carbohydrate metabolism</keyword>
<dbReference type="Pfam" id="PF02446">
    <property type="entry name" value="Glyco_hydro_77"/>
    <property type="match status" value="1"/>
</dbReference>
<dbReference type="InterPro" id="IPR003385">
    <property type="entry name" value="Glyco_hydro_77"/>
</dbReference>
<evidence type="ECO:0000256" key="4">
    <source>
        <dbReference type="ARBA" id="ARBA00020295"/>
    </source>
</evidence>
<keyword evidence="5 10" id="KW-0328">Glycosyltransferase</keyword>
<evidence type="ECO:0000313" key="12">
    <source>
        <dbReference type="Proteomes" id="UP000746471"/>
    </source>
</evidence>
<evidence type="ECO:0000256" key="6">
    <source>
        <dbReference type="ARBA" id="ARBA00022679"/>
    </source>
</evidence>
<dbReference type="InterPro" id="IPR017853">
    <property type="entry name" value="GH"/>
</dbReference>
<evidence type="ECO:0000256" key="1">
    <source>
        <dbReference type="ARBA" id="ARBA00000439"/>
    </source>
</evidence>
<keyword evidence="6 10" id="KW-0808">Transferase</keyword>
<keyword evidence="12" id="KW-1185">Reference proteome</keyword>
<dbReference type="NCBIfam" id="TIGR00217">
    <property type="entry name" value="malQ"/>
    <property type="match status" value="1"/>
</dbReference>
<dbReference type="RefSeq" id="WP_213237448.1">
    <property type="nucleotide sequence ID" value="NZ_JAHBCL010000022.1"/>
</dbReference>
<comment type="catalytic activity">
    <reaction evidence="1 10">
        <text>Transfers a segment of a (1-&gt;4)-alpha-D-glucan to a new position in an acceptor, which may be glucose or a (1-&gt;4)-alpha-D-glucan.</text>
        <dbReference type="EC" id="2.4.1.25"/>
    </reaction>
</comment>
<evidence type="ECO:0000256" key="3">
    <source>
        <dbReference type="ARBA" id="ARBA00012560"/>
    </source>
</evidence>
<dbReference type="SUPFAM" id="SSF51445">
    <property type="entry name" value="(Trans)glycosidases"/>
    <property type="match status" value="1"/>
</dbReference>
<evidence type="ECO:0000256" key="10">
    <source>
        <dbReference type="RuleBase" id="RU361207"/>
    </source>
</evidence>
<reference evidence="11 12" key="1">
    <citation type="submission" date="2021-05" db="EMBL/GenBank/DDBJ databases">
        <title>Fusibacter ferrireducens sp. nov., an anaerobic, sulfur- and Fe-reducing bacterium isolated from the mangrove sediment.</title>
        <authorList>
            <person name="Qiu D."/>
        </authorList>
    </citation>
    <scope>NUCLEOTIDE SEQUENCE [LARGE SCALE GENOMIC DNA]</scope>
    <source>
        <strain evidence="11 12">DSM 12116</strain>
    </source>
</reference>
<proteinExistence type="inferred from homology"/>